<reference evidence="1 2" key="1">
    <citation type="submission" date="2024-09" db="EMBL/GenBank/DDBJ databases">
        <authorList>
            <person name="Lee S.D."/>
        </authorList>
    </citation>
    <scope>NUCLEOTIDE SEQUENCE [LARGE SCALE GENOMIC DNA]</scope>
    <source>
        <strain evidence="1 2">N1-1</strain>
    </source>
</reference>
<evidence type="ECO:0000313" key="1">
    <source>
        <dbReference type="EMBL" id="MFC1408540.1"/>
    </source>
</evidence>
<evidence type="ECO:0000313" key="2">
    <source>
        <dbReference type="Proteomes" id="UP001592582"/>
    </source>
</evidence>
<accession>A0ABV6V493</accession>
<name>A0ABV6V493_9ACTN</name>
<dbReference type="InterPro" id="IPR001509">
    <property type="entry name" value="Epimerase_deHydtase"/>
</dbReference>
<dbReference type="InterPro" id="IPR036291">
    <property type="entry name" value="NAD(P)-bd_dom_sf"/>
</dbReference>
<dbReference type="EMBL" id="JBHEZX010000002">
    <property type="protein sequence ID" value="MFC1408540.1"/>
    <property type="molecule type" value="Genomic_DNA"/>
</dbReference>
<keyword evidence="2" id="KW-1185">Reference proteome</keyword>
<sequence>MPLKVVVGAGATGIPTALLLAEAGHRVRLVSRRGRGPDHPGVEAVGADATDAAALTEIARGAQTLYNCAMPPYDRWPALWPPLAGSLLAAAEQTGADYVMVGNVYGYGPVDGPMTEDLPLVATTAKGRVRARMWQDAKAANEAGRVRATEVRAHDFLGPGAVSYYSLTVQPAVLAGQDATFFPADLDAPHSWTYTLDTARAAVAAGESETSWGRAWHVPSTSDASLRRLTEILAEAAGTKPSLAAMTDEQFAALAAADPMVAEVAEMLYMVRRPAVLDSTETRRLLGVAPTPLADVVAEIVATASTPAPR</sequence>
<dbReference type="Pfam" id="PF01370">
    <property type="entry name" value="Epimerase"/>
    <property type="match status" value="1"/>
</dbReference>
<dbReference type="Gene3D" id="3.40.50.720">
    <property type="entry name" value="NAD(P)-binding Rossmann-like Domain"/>
    <property type="match status" value="1"/>
</dbReference>
<organism evidence="1 2">
    <name type="scientific">Streptacidiphilus alkalitolerans</name>
    <dbReference type="NCBI Taxonomy" id="3342712"/>
    <lineage>
        <taxon>Bacteria</taxon>
        <taxon>Bacillati</taxon>
        <taxon>Actinomycetota</taxon>
        <taxon>Actinomycetes</taxon>
        <taxon>Kitasatosporales</taxon>
        <taxon>Streptomycetaceae</taxon>
        <taxon>Streptacidiphilus</taxon>
    </lineage>
</organism>
<gene>
    <name evidence="1" type="ORF">ACEZDG_04530</name>
</gene>
<dbReference type="SUPFAM" id="SSF51735">
    <property type="entry name" value="NAD(P)-binding Rossmann-fold domains"/>
    <property type="match status" value="1"/>
</dbReference>
<protein>
    <submittedName>
        <fullName evidence="1">NAD-dependent epimerase/dehydratase family protein</fullName>
    </submittedName>
</protein>
<proteinExistence type="predicted"/>
<comment type="caution">
    <text evidence="1">The sequence shown here is derived from an EMBL/GenBank/DDBJ whole genome shotgun (WGS) entry which is preliminary data.</text>
</comment>
<dbReference type="Proteomes" id="UP001592582">
    <property type="component" value="Unassembled WGS sequence"/>
</dbReference>